<dbReference type="PROSITE" id="PS51078">
    <property type="entry name" value="ICLR_ED"/>
    <property type="match status" value="1"/>
</dbReference>
<dbReference type="InterPro" id="IPR050707">
    <property type="entry name" value="HTH_MetabolicPath_Reg"/>
</dbReference>
<dbReference type="GO" id="GO:0003677">
    <property type="term" value="F:DNA binding"/>
    <property type="evidence" value="ECO:0007669"/>
    <property type="project" value="UniProtKB-KW"/>
</dbReference>
<evidence type="ECO:0000313" key="5">
    <source>
        <dbReference type="EMBL" id="AGF58758.1"/>
    </source>
</evidence>
<dbReference type="HOGENOM" id="CLU_062618_6_3_9"/>
<accession>M1MRJ9</accession>
<dbReference type="InterPro" id="IPR005471">
    <property type="entry name" value="Tscrpt_reg_IclR_N"/>
</dbReference>
<keyword evidence="3" id="KW-0804">Transcription</keyword>
<dbReference type="Pfam" id="PF09339">
    <property type="entry name" value="HTH_IclR"/>
    <property type="match status" value="1"/>
</dbReference>
<evidence type="ECO:0000256" key="1">
    <source>
        <dbReference type="ARBA" id="ARBA00023015"/>
    </source>
</evidence>
<keyword evidence="2" id="KW-0238">DNA-binding</keyword>
<dbReference type="Proteomes" id="UP000011728">
    <property type="component" value="Chromosome"/>
</dbReference>
<dbReference type="GO" id="GO:0003700">
    <property type="term" value="F:DNA-binding transcription factor activity"/>
    <property type="evidence" value="ECO:0007669"/>
    <property type="project" value="TreeGrafter"/>
</dbReference>
<dbReference type="KEGG" id="csr:Cspa_c50050"/>
<dbReference type="SUPFAM" id="SSF55781">
    <property type="entry name" value="GAF domain-like"/>
    <property type="match status" value="1"/>
</dbReference>
<dbReference type="STRING" id="36745.CLSAP_47770"/>
<evidence type="ECO:0000313" key="6">
    <source>
        <dbReference type="Proteomes" id="UP000011728"/>
    </source>
</evidence>
<dbReference type="Gene3D" id="1.10.10.10">
    <property type="entry name" value="Winged helix-like DNA-binding domain superfamily/Winged helix DNA-binding domain"/>
    <property type="match status" value="1"/>
</dbReference>
<dbReference type="SUPFAM" id="SSF46785">
    <property type="entry name" value="Winged helix' DNA-binding domain"/>
    <property type="match status" value="1"/>
</dbReference>
<evidence type="ECO:0000259" key="4">
    <source>
        <dbReference type="PROSITE" id="PS51078"/>
    </source>
</evidence>
<dbReference type="OrthoDB" id="9791752at2"/>
<keyword evidence="6" id="KW-1185">Reference proteome</keyword>
<feature type="domain" description="IclR-ED" evidence="4">
    <location>
        <begin position="71"/>
        <end position="254"/>
    </location>
</feature>
<sequence>MAISKENKSAARVVDLLILMARSNNHLTLNEICQAHSWPKSSTFELIQTLINKGLIEMKDERLKTYGLSLLAFEIGSAYISSLGVTDQARPYIQELNKQTGSTVFLGIEDNGEIVYLDKAENHSFMRPTAKLGSRRYIYTTGLGKALLAAYPDEKISNILSKKELLRKTEFSKTTIEEVLEDMREIRMRGYSIDNREDNKEMYCIGAAIYDQWSNPVASISVTSLYNTMTEDRKIVVSKAVVDTAMQISRKLGYTGSKLYMID</sequence>
<protein>
    <submittedName>
        <fullName evidence="5">Transcriptional regulator, IclR family</fullName>
    </submittedName>
</protein>
<reference evidence="5 6" key="1">
    <citation type="submission" date="2013-02" db="EMBL/GenBank/DDBJ databases">
        <title>Genome sequence of Clostridium saccharoperbutylacetonicum N1-4(HMT).</title>
        <authorList>
            <person name="Poehlein A."/>
            <person name="Daniel R."/>
        </authorList>
    </citation>
    <scope>NUCLEOTIDE SEQUENCE [LARGE SCALE GENOMIC DNA]</scope>
    <source>
        <strain evidence="6">N1-4(HMT)</strain>
    </source>
</reference>
<dbReference type="InterPro" id="IPR036390">
    <property type="entry name" value="WH_DNA-bd_sf"/>
</dbReference>
<dbReference type="PANTHER" id="PTHR30136">
    <property type="entry name" value="HELIX-TURN-HELIX TRANSCRIPTIONAL REGULATOR, ICLR FAMILY"/>
    <property type="match status" value="1"/>
</dbReference>
<dbReference type="InterPro" id="IPR029016">
    <property type="entry name" value="GAF-like_dom_sf"/>
</dbReference>
<dbReference type="eggNOG" id="COG1414">
    <property type="taxonomic scope" value="Bacteria"/>
</dbReference>
<dbReference type="RefSeq" id="WP_015395066.1">
    <property type="nucleotide sequence ID" value="NC_020291.1"/>
</dbReference>
<dbReference type="PATRIC" id="fig|931276.5.peg.5048"/>
<dbReference type="EMBL" id="CP004121">
    <property type="protein sequence ID" value="AGF58758.1"/>
    <property type="molecule type" value="Genomic_DNA"/>
</dbReference>
<dbReference type="InterPro" id="IPR036388">
    <property type="entry name" value="WH-like_DNA-bd_sf"/>
</dbReference>
<evidence type="ECO:0000256" key="2">
    <source>
        <dbReference type="ARBA" id="ARBA00023125"/>
    </source>
</evidence>
<name>M1MRJ9_9CLOT</name>
<dbReference type="SMART" id="SM00346">
    <property type="entry name" value="HTH_ICLR"/>
    <property type="match status" value="1"/>
</dbReference>
<dbReference type="GO" id="GO:0045892">
    <property type="term" value="P:negative regulation of DNA-templated transcription"/>
    <property type="evidence" value="ECO:0007669"/>
    <property type="project" value="TreeGrafter"/>
</dbReference>
<dbReference type="InterPro" id="IPR014757">
    <property type="entry name" value="Tscrpt_reg_IclR_C"/>
</dbReference>
<organism evidence="5 6">
    <name type="scientific">Clostridium saccharoperbutylacetonicum N1-4(HMT)</name>
    <dbReference type="NCBI Taxonomy" id="931276"/>
    <lineage>
        <taxon>Bacteria</taxon>
        <taxon>Bacillati</taxon>
        <taxon>Bacillota</taxon>
        <taxon>Clostridia</taxon>
        <taxon>Eubacteriales</taxon>
        <taxon>Clostridiaceae</taxon>
        <taxon>Clostridium</taxon>
    </lineage>
</organism>
<proteinExistence type="predicted"/>
<evidence type="ECO:0000256" key="3">
    <source>
        <dbReference type="ARBA" id="ARBA00023163"/>
    </source>
</evidence>
<gene>
    <name evidence="5" type="ORF">Cspa_c50050</name>
</gene>
<dbReference type="PANTHER" id="PTHR30136:SF24">
    <property type="entry name" value="HTH-TYPE TRANSCRIPTIONAL REPRESSOR ALLR"/>
    <property type="match status" value="1"/>
</dbReference>
<dbReference type="AlphaFoldDB" id="M1MRJ9"/>
<dbReference type="Gene3D" id="3.30.450.40">
    <property type="match status" value="1"/>
</dbReference>
<dbReference type="Pfam" id="PF01614">
    <property type="entry name" value="IclR_C"/>
    <property type="match status" value="1"/>
</dbReference>
<keyword evidence="1" id="KW-0805">Transcription regulation</keyword>